<feature type="region of interest" description="Disordered" evidence="2">
    <location>
        <begin position="587"/>
        <end position="607"/>
    </location>
</feature>
<dbReference type="PANTHER" id="PTHR18916:SF10">
    <property type="entry name" value="CAP-GLY DOMAIN-CONTAINING LINKER PROTEIN 2"/>
    <property type="match status" value="1"/>
</dbReference>
<evidence type="ECO:0000256" key="1">
    <source>
        <dbReference type="SAM" id="Coils"/>
    </source>
</evidence>
<feature type="region of interest" description="Disordered" evidence="2">
    <location>
        <begin position="135"/>
        <end position="159"/>
    </location>
</feature>
<dbReference type="SUPFAM" id="SSF74924">
    <property type="entry name" value="Cap-Gly domain"/>
    <property type="match status" value="2"/>
</dbReference>
<feature type="region of interest" description="Disordered" evidence="2">
    <location>
        <begin position="277"/>
        <end position="322"/>
    </location>
</feature>
<feature type="region of interest" description="Disordered" evidence="2">
    <location>
        <begin position="506"/>
        <end position="548"/>
    </location>
</feature>
<evidence type="ECO:0000313" key="5">
    <source>
        <dbReference type="Proteomes" id="UP000472260"/>
    </source>
</evidence>
<feature type="coiled-coil region" evidence="1">
    <location>
        <begin position="390"/>
        <end position="473"/>
    </location>
</feature>
<feature type="coiled-coil region" evidence="1">
    <location>
        <begin position="337"/>
        <end position="364"/>
    </location>
</feature>
<accession>A0A671Q8F6</accession>
<feature type="compositionally biased region" description="Low complexity" evidence="2">
    <location>
        <begin position="48"/>
        <end position="60"/>
    </location>
</feature>
<organism evidence="4 5">
    <name type="scientific">Sinocyclocheilus anshuiensis</name>
    <dbReference type="NCBI Taxonomy" id="1608454"/>
    <lineage>
        <taxon>Eukaryota</taxon>
        <taxon>Metazoa</taxon>
        <taxon>Chordata</taxon>
        <taxon>Craniata</taxon>
        <taxon>Vertebrata</taxon>
        <taxon>Euteleostomi</taxon>
        <taxon>Actinopterygii</taxon>
        <taxon>Neopterygii</taxon>
        <taxon>Teleostei</taxon>
        <taxon>Ostariophysi</taxon>
        <taxon>Cypriniformes</taxon>
        <taxon>Cyprinidae</taxon>
        <taxon>Cyprininae</taxon>
        <taxon>Sinocyclocheilus</taxon>
    </lineage>
</organism>
<dbReference type="InterPro" id="IPR000938">
    <property type="entry name" value="CAP-Gly_domain"/>
</dbReference>
<dbReference type="FunFam" id="2.30.30.190:FF:000001">
    <property type="entry name" value="Putative CAP-Gly domain-containing linker protein 1"/>
    <property type="match status" value="1"/>
</dbReference>
<dbReference type="PROSITE" id="PS50245">
    <property type="entry name" value="CAP_GLY_2"/>
    <property type="match status" value="2"/>
</dbReference>
<dbReference type="Ensembl" id="ENSSANT00000072232.1">
    <property type="protein sequence ID" value="ENSSANP00000067960.1"/>
    <property type="gene ID" value="ENSSANG00000033872.1"/>
</dbReference>
<feature type="region of interest" description="Disordered" evidence="2">
    <location>
        <begin position="474"/>
        <end position="494"/>
    </location>
</feature>
<dbReference type="InterPro" id="IPR036859">
    <property type="entry name" value="CAP-Gly_dom_sf"/>
</dbReference>
<proteinExistence type="predicted"/>
<evidence type="ECO:0000259" key="3">
    <source>
        <dbReference type="PROSITE" id="PS50245"/>
    </source>
</evidence>
<evidence type="ECO:0000313" key="4">
    <source>
        <dbReference type="Ensembl" id="ENSSANP00000067960.1"/>
    </source>
</evidence>
<feature type="compositionally biased region" description="Low complexity" evidence="2">
    <location>
        <begin position="291"/>
        <end position="313"/>
    </location>
</feature>
<dbReference type="GO" id="GO:0051010">
    <property type="term" value="F:microtubule plus-end binding"/>
    <property type="evidence" value="ECO:0007669"/>
    <property type="project" value="TreeGrafter"/>
</dbReference>
<dbReference type="Gene3D" id="2.30.30.190">
    <property type="entry name" value="CAP Gly-rich-like domain"/>
    <property type="match status" value="2"/>
</dbReference>
<feature type="coiled-coil region" evidence="1">
    <location>
        <begin position="877"/>
        <end position="945"/>
    </location>
</feature>
<dbReference type="GO" id="GO:0005634">
    <property type="term" value="C:nucleus"/>
    <property type="evidence" value="ECO:0007669"/>
    <property type="project" value="TreeGrafter"/>
</dbReference>
<protein>
    <recommendedName>
        <fullName evidence="3">CAP-Gly domain-containing protein</fullName>
    </recommendedName>
</protein>
<feature type="compositionally biased region" description="Basic and acidic residues" evidence="2">
    <location>
        <begin position="507"/>
        <end position="522"/>
    </location>
</feature>
<feature type="region of interest" description="Disordered" evidence="2">
    <location>
        <begin position="177"/>
        <end position="198"/>
    </location>
</feature>
<reference evidence="4" key="2">
    <citation type="submission" date="2025-09" db="UniProtKB">
        <authorList>
            <consortium name="Ensembl"/>
        </authorList>
    </citation>
    <scope>IDENTIFICATION</scope>
</reference>
<dbReference type="GO" id="GO:0031122">
    <property type="term" value="P:cytoplasmic microtubule organization"/>
    <property type="evidence" value="ECO:0007669"/>
    <property type="project" value="TreeGrafter"/>
</dbReference>
<sequence>MLKSSGLKIPGRGPKHSSPVGRTTAGPSTSPAAQKDSCPYKQTTPTPSSNASDKSSSRASEVGDEVAGDFVVGERVWVNGVKPGVIAYLGETQFSPGQWAGVVLNDLVGKNDGSVNGVRYFECQPLQGIFTRPSKLTRQPIGDGSDEQQQNAQLQGGVEASGQRVVMPLREGMLNSSVKTGNESGSNMSDSGSVKKGGEKDLKVGDRVLVGGTKTGVVRYVGETDFAKGEWCGVELDEPLGKNDGAVAGTRYFQCPHKFGLFAPIHKVIRIGFPSTSPAKAKKSKRMAMGVSSLAHSPSSSSISSVSSVASSVGGRPSRTGLLTETSSRYARKISGTTALQEALKEKQQHIEQLLAERDLERAEVAKATSHICEVEKELTALKARHLQYATEAESNLQQVRALLASTQKDRMELANQLEEERRKVEDLQFRVEEESITKGDLEQTTVEEKSRVMQLEEELALRKAEVEELQARLQRGSFGPGTDAGDSGPGMNSETLVLREQLLSAGRERREESSQLRERYEASLSSSQKEVERLKATTERQGQEISDLKQRLQQATRENMEMMDSWKAKLDALVGDHQRALEELKASLTGDRGSSENSGGEGEGTTPEMRAALESLKMEQQLELENLKAKHEIDAAVMAKEREDLRARLQELRDQLEENEENWKIQVEAKSNQHTLELKEVSEKLQKAELRTSELDKSHEEHEKATQLLKEQLELAEKKMVDYEAMQKAEAQSRAEILSLQEKLRVSENRLQAVEADHTTQDVNVSETLEKLTKREKEVSTLTTQVDALKTQITALEEKVRLGEKVADRLVEEKTRLEVELESMTKKSHDASGQLVIISQELLKKERSLNELRVLLLESPRHSAGVDRDLGREVHRAEWRVKEQKLQDDIKTLREKLLLLGRERSSPDHRRYSMMDPSASDTEVARLRQRLLNTEDALRNALEHNQHVDQLVQAMRTRPDKNQVNNRQLQKKKINKKNDRIVPLTGTSSYSSCNGSYSSLVGWTKMEIN</sequence>
<dbReference type="PANTHER" id="PTHR18916">
    <property type="entry name" value="DYNACTIN 1-RELATED MICROTUBULE-BINDING"/>
    <property type="match status" value="1"/>
</dbReference>
<feature type="domain" description="CAP-Gly" evidence="3">
    <location>
        <begin position="222"/>
        <end position="264"/>
    </location>
</feature>
<evidence type="ECO:0000256" key="2">
    <source>
        <dbReference type="SAM" id="MobiDB-lite"/>
    </source>
</evidence>
<keyword evidence="1" id="KW-0175">Coiled coil</keyword>
<name>A0A671Q8F6_9TELE</name>
<feature type="compositionally biased region" description="Basic and acidic residues" evidence="2">
    <location>
        <begin position="530"/>
        <end position="548"/>
    </location>
</feature>
<dbReference type="AlphaFoldDB" id="A0A671Q8F6"/>
<dbReference type="Pfam" id="PF01302">
    <property type="entry name" value="CAP_GLY"/>
    <property type="match status" value="2"/>
</dbReference>
<dbReference type="PROSITE" id="PS00845">
    <property type="entry name" value="CAP_GLY_1"/>
    <property type="match status" value="2"/>
</dbReference>
<feature type="compositionally biased region" description="Polar residues" evidence="2">
    <location>
        <begin position="177"/>
        <end position="192"/>
    </location>
</feature>
<keyword evidence="5" id="KW-1185">Reference proteome</keyword>
<feature type="region of interest" description="Disordered" evidence="2">
    <location>
        <begin position="1"/>
        <end position="64"/>
    </location>
</feature>
<reference evidence="4" key="1">
    <citation type="submission" date="2025-08" db="UniProtKB">
        <authorList>
            <consortium name="Ensembl"/>
        </authorList>
    </citation>
    <scope>IDENTIFICATION</scope>
</reference>
<gene>
    <name evidence="4" type="primary">clip2</name>
</gene>
<dbReference type="SMART" id="SM01052">
    <property type="entry name" value="CAP_GLY"/>
    <property type="match status" value="2"/>
</dbReference>
<dbReference type="GO" id="GO:0035371">
    <property type="term" value="C:microtubule plus-end"/>
    <property type="evidence" value="ECO:0007669"/>
    <property type="project" value="TreeGrafter"/>
</dbReference>
<dbReference type="GO" id="GO:0005938">
    <property type="term" value="C:cell cortex"/>
    <property type="evidence" value="ECO:0007669"/>
    <property type="project" value="TreeGrafter"/>
</dbReference>
<dbReference type="Proteomes" id="UP000472260">
    <property type="component" value="Unassembled WGS sequence"/>
</dbReference>
<feature type="coiled-coil region" evidence="1">
    <location>
        <begin position="611"/>
        <end position="828"/>
    </location>
</feature>
<feature type="domain" description="CAP-Gly" evidence="3">
    <location>
        <begin position="90"/>
        <end position="132"/>
    </location>
</feature>